<dbReference type="HOGENOM" id="CLU_038616_0_0_1"/>
<keyword evidence="3" id="KW-1185">Reference proteome</keyword>
<organism evidence="2 3">
    <name type="scientific">Pestalotiopsis fici (strain W106-1 / CGMCC3.15140)</name>
    <dbReference type="NCBI Taxonomy" id="1229662"/>
    <lineage>
        <taxon>Eukaryota</taxon>
        <taxon>Fungi</taxon>
        <taxon>Dikarya</taxon>
        <taxon>Ascomycota</taxon>
        <taxon>Pezizomycotina</taxon>
        <taxon>Sordariomycetes</taxon>
        <taxon>Xylariomycetidae</taxon>
        <taxon>Amphisphaeriales</taxon>
        <taxon>Sporocadaceae</taxon>
        <taxon>Pestalotiopsis</taxon>
    </lineage>
</organism>
<dbReference type="InParanoid" id="W3XPN3"/>
<feature type="compositionally biased region" description="Acidic residues" evidence="1">
    <location>
        <begin position="189"/>
        <end position="199"/>
    </location>
</feature>
<dbReference type="GeneID" id="19266859"/>
<name>W3XPN3_PESFW</name>
<feature type="compositionally biased region" description="Low complexity" evidence="1">
    <location>
        <begin position="258"/>
        <end position="270"/>
    </location>
</feature>
<dbReference type="Proteomes" id="UP000030651">
    <property type="component" value="Unassembled WGS sequence"/>
</dbReference>
<reference evidence="3" key="1">
    <citation type="journal article" date="2015" name="BMC Genomics">
        <title>Genomic and transcriptomic analysis of the endophytic fungus Pestalotiopsis fici reveals its lifestyle and high potential for synthesis of natural products.</title>
        <authorList>
            <person name="Wang X."/>
            <person name="Zhang X."/>
            <person name="Liu L."/>
            <person name="Xiang M."/>
            <person name="Wang W."/>
            <person name="Sun X."/>
            <person name="Che Y."/>
            <person name="Guo L."/>
            <person name="Liu G."/>
            <person name="Guo L."/>
            <person name="Wang C."/>
            <person name="Yin W.B."/>
            <person name="Stadler M."/>
            <person name="Zhang X."/>
            <person name="Liu X."/>
        </authorList>
    </citation>
    <scope>NUCLEOTIDE SEQUENCE [LARGE SCALE GENOMIC DNA]</scope>
    <source>
        <strain evidence="3">W106-1 / CGMCC3.15140</strain>
    </source>
</reference>
<evidence type="ECO:0000313" key="2">
    <source>
        <dbReference type="EMBL" id="ETS88018.1"/>
    </source>
</evidence>
<protein>
    <submittedName>
        <fullName evidence="2">Uncharacterized protein</fullName>
    </submittedName>
</protein>
<feature type="compositionally biased region" description="Low complexity" evidence="1">
    <location>
        <begin position="173"/>
        <end position="182"/>
    </location>
</feature>
<dbReference type="OrthoDB" id="5578001at2759"/>
<dbReference type="eggNOG" id="ENOG502RZZS">
    <property type="taxonomic scope" value="Eukaryota"/>
</dbReference>
<proteinExistence type="predicted"/>
<dbReference type="OMA" id="RYADVQP"/>
<dbReference type="KEGG" id="pfy:PFICI_01846"/>
<feature type="region of interest" description="Disordered" evidence="1">
    <location>
        <begin position="166"/>
        <end position="334"/>
    </location>
</feature>
<accession>W3XPN3</accession>
<dbReference type="AlphaFoldDB" id="W3XPN3"/>
<dbReference type="EMBL" id="KI912109">
    <property type="protein sequence ID" value="ETS88018.1"/>
    <property type="molecule type" value="Genomic_DNA"/>
</dbReference>
<dbReference type="STRING" id="1229662.W3XPN3"/>
<dbReference type="RefSeq" id="XP_007828618.1">
    <property type="nucleotide sequence ID" value="XM_007830427.1"/>
</dbReference>
<evidence type="ECO:0000256" key="1">
    <source>
        <dbReference type="SAM" id="MobiDB-lite"/>
    </source>
</evidence>
<evidence type="ECO:0000313" key="3">
    <source>
        <dbReference type="Proteomes" id="UP000030651"/>
    </source>
</evidence>
<gene>
    <name evidence="2" type="ORF">PFICI_01846</name>
</gene>
<sequence length="385" mass="41899">MSFTNVKAPDLRETLGPVLQSLPPAAIATSPAENVLAYLSPILKQRVQLLSSSSSDPWIKLLCYDTAKAAGLIEIAQSDRLEPHPVSGEVEVDWDYDAEIRYRRLDEETLQALVVLEEKGLSFRLVYCTGEVDGWRVGEISTPETPSPFSSFGGVSTIEEADRQFRDGHSKKNAASASSKNSFPNGGDLVEDEDDDDDDYWARYDATPARTPAEKRSPAPPSTSARGAGADEDDYYAQYDSVQPAMDPHDPDEEAGMADLAPPLGLAAPRPTRPADHVDYGGGYEEAELNETQGAWTIAEPPRSPSVGSRSGDDPNLAHPRPASSADSHSSVAKLEEAAENFGVRQHISRSIKNLSMLARASGIDHDDFESLVKRELEVLRMMED</sequence>